<dbReference type="Proteomes" id="UP001195769">
    <property type="component" value="Unassembled WGS sequence"/>
</dbReference>
<comment type="caution">
    <text evidence="2">The sequence shown here is derived from an EMBL/GenBank/DDBJ whole genome shotgun (WGS) entry which is preliminary data.</text>
</comment>
<evidence type="ECO:0000313" key="2">
    <source>
        <dbReference type="EMBL" id="KAG1906161.1"/>
    </source>
</evidence>
<proteinExistence type="predicted"/>
<evidence type="ECO:0000256" key="1">
    <source>
        <dbReference type="SAM" id="MobiDB-lite"/>
    </source>
</evidence>
<dbReference type="EMBL" id="JABBWK010000005">
    <property type="protein sequence ID" value="KAG1906161.1"/>
    <property type="molecule type" value="Genomic_DNA"/>
</dbReference>
<dbReference type="AlphaFoldDB" id="A0AAD4HRR5"/>
<dbReference type="RefSeq" id="XP_041231736.1">
    <property type="nucleotide sequence ID" value="XM_041366152.1"/>
</dbReference>
<organism evidence="2 3">
    <name type="scientific">Suillus fuscotomentosus</name>
    <dbReference type="NCBI Taxonomy" id="1912939"/>
    <lineage>
        <taxon>Eukaryota</taxon>
        <taxon>Fungi</taxon>
        <taxon>Dikarya</taxon>
        <taxon>Basidiomycota</taxon>
        <taxon>Agaricomycotina</taxon>
        <taxon>Agaricomycetes</taxon>
        <taxon>Agaricomycetidae</taxon>
        <taxon>Boletales</taxon>
        <taxon>Suillineae</taxon>
        <taxon>Suillaceae</taxon>
        <taxon>Suillus</taxon>
    </lineage>
</organism>
<feature type="region of interest" description="Disordered" evidence="1">
    <location>
        <begin position="1"/>
        <end position="31"/>
    </location>
</feature>
<reference evidence="2" key="1">
    <citation type="journal article" date="2020" name="New Phytol.">
        <title>Comparative genomics reveals dynamic genome evolution in host specialist ectomycorrhizal fungi.</title>
        <authorList>
            <person name="Lofgren L.A."/>
            <person name="Nguyen N.H."/>
            <person name="Vilgalys R."/>
            <person name="Ruytinx J."/>
            <person name="Liao H.L."/>
            <person name="Branco S."/>
            <person name="Kuo A."/>
            <person name="LaButti K."/>
            <person name="Lipzen A."/>
            <person name="Andreopoulos W."/>
            <person name="Pangilinan J."/>
            <person name="Riley R."/>
            <person name="Hundley H."/>
            <person name="Na H."/>
            <person name="Barry K."/>
            <person name="Grigoriev I.V."/>
            <person name="Stajich J.E."/>
            <person name="Kennedy P.G."/>
        </authorList>
    </citation>
    <scope>NUCLEOTIDE SEQUENCE</scope>
    <source>
        <strain evidence="2">FC203</strain>
    </source>
</reference>
<evidence type="ECO:0000313" key="3">
    <source>
        <dbReference type="Proteomes" id="UP001195769"/>
    </source>
</evidence>
<dbReference type="GeneID" id="64660450"/>
<keyword evidence="3" id="KW-1185">Reference proteome</keyword>
<feature type="compositionally biased region" description="Polar residues" evidence="1">
    <location>
        <begin position="21"/>
        <end position="31"/>
    </location>
</feature>
<sequence length="409" mass="43845">MAHLNDRRVHFDIPMDDESESQAPSSNAGDTSSMMYFGFGAPPVHSQVNTADTVSAPPYQLNFGFEPQPTPPDQPAFNFGFDTNLNVSLSPRPAAAQADTATVPPGPPSRFNFGFEPRERTPPILQPAFNFGFDAGIEVSPTPPPVARPILDFGWNTPVATNDLVTPVTTPFNFGMDLDVTPQRSATPTVIPTPPPPPTPKPAFDFGWNLSPTPAPGPPLHVGYDLSNTPFPFNCQAPPAKVGDWQPLPVRAAGPAATPPAPTRMDVAYTPKGLPNVEFAFPKKCTPSNSAESSEPRPSLLSMVGDAKKAAINIVKHLGGDEFDKLAQLMLGSIVNPGDDVRPPKPDEVLDSNRVIMSAFCESRDKLTRIFKDLIHLHHMAAVQARVVPLVDSLSKEVQKAEGKSAGSD</sequence>
<accession>A0AAD4HRR5</accession>
<protein>
    <submittedName>
        <fullName evidence="2">Uncharacterized protein</fullName>
    </submittedName>
</protein>
<gene>
    <name evidence="2" type="ORF">F5891DRAFT_1182364</name>
</gene>
<name>A0AAD4HRR5_9AGAM</name>
<feature type="compositionally biased region" description="Basic and acidic residues" evidence="1">
    <location>
        <begin position="1"/>
        <end position="13"/>
    </location>
</feature>